<protein>
    <recommendedName>
        <fullName evidence="4">Alpha-methylacyl-CoA racemase</fullName>
    </recommendedName>
</protein>
<dbReference type="Pfam" id="PF02515">
    <property type="entry name" value="CoA_transf_3"/>
    <property type="match status" value="1"/>
</dbReference>
<evidence type="ECO:0000256" key="1">
    <source>
        <dbReference type="ARBA" id="ARBA00008383"/>
    </source>
</evidence>
<dbReference type="InterPro" id="IPR050509">
    <property type="entry name" value="CoA-transferase_III"/>
</dbReference>
<accession>A0AAV8WK98</accession>
<name>A0AAV8WK98_9CUCU</name>
<dbReference type="SUPFAM" id="SSF89796">
    <property type="entry name" value="CoA-transferase family III (CaiB/BaiF)"/>
    <property type="match status" value="1"/>
</dbReference>
<dbReference type="PANTHER" id="PTHR48228:SF5">
    <property type="entry name" value="ALPHA-METHYLACYL-COA RACEMASE"/>
    <property type="match status" value="1"/>
</dbReference>
<dbReference type="GO" id="GO:0008206">
    <property type="term" value="P:bile acid metabolic process"/>
    <property type="evidence" value="ECO:0007669"/>
    <property type="project" value="TreeGrafter"/>
</dbReference>
<evidence type="ECO:0000313" key="3">
    <source>
        <dbReference type="Proteomes" id="UP001162156"/>
    </source>
</evidence>
<dbReference type="Gene3D" id="3.40.50.10540">
    <property type="entry name" value="Crotonobetainyl-coa:carnitine coa-transferase, domain 1"/>
    <property type="match status" value="1"/>
</dbReference>
<evidence type="ECO:0008006" key="4">
    <source>
        <dbReference type="Google" id="ProtNLM"/>
    </source>
</evidence>
<keyword evidence="3" id="KW-1185">Reference proteome</keyword>
<dbReference type="GO" id="GO:0008111">
    <property type="term" value="F:alpha-methylacyl-CoA racemase activity"/>
    <property type="evidence" value="ECO:0007669"/>
    <property type="project" value="TreeGrafter"/>
</dbReference>
<organism evidence="2 3">
    <name type="scientific">Rhamnusium bicolor</name>
    <dbReference type="NCBI Taxonomy" id="1586634"/>
    <lineage>
        <taxon>Eukaryota</taxon>
        <taxon>Metazoa</taxon>
        <taxon>Ecdysozoa</taxon>
        <taxon>Arthropoda</taxon>
        <taxon>Hexapoda</taxon>
        <taxon>Insecta</taxon>
        <taxon>Pterygota</taxon>
        <taxon>Neoptera</taxon>
        <taxon>Endopterygota</taxon>
        <taxon>Coleoptera</taxon>
        <taxon>Polyphaga</taxon>
        <taxon>Cucujiformia</taxon>
        <taxon>Chrysomeloidea</taxon>
        <taxon>Cerambycidae</taxon>
        <taxon>Lepturinae</taxon>
        <taxon>Rhagiini</taxon>
        <taxon>Rhamnusium</taxon>
    </lineage>
</organism>
<comment type="similarity">
    <text evidence="1">Belongs to the CoA-transferase III family.</text>
</comment>
<dbReference type="InterPro" id="IPR023606">
    <property type="entry name" value="CoA-Trfase_III_dom_1_sf"/>
</dbReference>
<dbReference type="Proteomes" id="UP001162156">
    <property type="component" value="Unassembled WGS sequence"/>
</dbReference>
<dbReference type="EMBL" id="JANEYF010005969">
    <property type="protein sequence ID" value="KAJ8926216.1"/>
    <property type="molecule type" value="Genomic_DNA"/>
</dbReference>
<gene>
    <name evidence="2" type="ORF">NQ314_021425</name>
</gene>
<dbReference type="PANTHER" id="PTHR48228">
    <property type="entry name" value="SUCCINYL-COA--D-CITRAMALATE COA-TRANSFERASE"/>
    <property type="match status" value="1"/>
</dbReference>
<proteinExistence type="inferred from homology"/>
<dbReference type="GO" id="GO:0005739">
    <property type="term" value="C:mitochondrion"/>
    <property type="evidence" value="ECO:0007669"/>
    <property type="project" value="TreeGrafter"/>
</dbReference>
<reference evidence="2" key="1">
    <citation type="journal article" date="2023" name="Insect Mol. Biol.">
        <title>Genome sequencing provides insights into the evolution of gene families encoding plant cell wall-degrading enzymes in longhorned beetles.</title>
        <authorList>
            <person name="Shin N.R."/>
            <person name="Okamura Y."/>
            <person name="Kirsch R."/>
            <person name="Pauchet Y."/>
        </authorList>
    </citation>
    <scope>NUCLEOTIDE SEQUENCE</scope>
    <source>
        <strain evidence="2">RBIC_L_NR</strain>
    </source>
</reference>
<dbReference type="InterPro" id="IPR003673">
    <property type="entry name" value="CoA-Trfase_fam_III"/>
</dbReference>
<sequence>MGKKSLALNLKNPKGVNILKSLCKNSDVLIEPFRKGVMEKLGLGPEILLKDNHRLIYARLTGYGQNGCFSNNAGHDINYVAMSGLLSLLGRHGENPVPPVNLIADFGGGGLMCTLGILLALFERNSSGLGQVVDNSMTHGLAYLGSWIYRSQTLLPIWGQERGEKYIGYREPLL</sequence>
<evidence type="ECO:0000313" key="2">
    <source>
        <dbReference type="EMBL" id="KAJ8926216.1"/>
    </source>
</evidence>
<dbReference type="AlphaFoldDB" id="A0AAV8WK98"/>
<comment type="caution">
    <text evidence="2">The sequence shown here is derived from an EMBL/GenBank/DDBJ whole genome shotgun (WGS) entry which is preliminary data.</text>
</comment>